<reference evidence="2 3" key="1">
    <citation type="journal article" date="2021" name="Elife">
        <title>Chloroplast acquisition without the gene transfer in kleptoplastic sea slugs, Plakobranchus ocellatus.</title>
        <authorList>
            <person name="Maeda T."/>
            <person name="Takahashi S."/>
            <person name="Yoshida T."/>
            <person name="Shimamura S."/>
            <person name="Takaki Y."/>
            <person name="Nagai Y."/>
            <person name="Toyoda A."/>
            <person name="Suzuki Y."/>
            <person name="Arimoto A."/>
            <person name="Ishii H."/>
            <person name="Satoh N."/>
            <person name="Nishiyama T."/>
            <person name="Hasebe M."/>
            <person name="Maruyama T."/>
            <person name="Minagawa J."/>
            <person name="Obokata J."/>
            <person name="Shigenobu S."/>
        </authorList>
    </citation>
    <scope>NUCLEOTIDE SEQUENCE [LARGE SCALE GENOMIC DNA]</scope>
</reference>
<comment type="caution">
    <text evidence="2">The sequence shown here is derived from an EMBL/GenBank/DDBJ whole genome shotgun (WGS) entry which is preliminary data.</text>
</comment>
<keyword evidence="3" id="KW-1185">Reference proteome</keyword>
<feature type="region of interest" description="Disordered" evidence="1">
    <location>
        <begin position="29"/>
        <end position="57"/>
    </location>
</feature>
<proteinExistence type="predicted"/>
<organism evidence="2 3">
    <name type="scientific">Plakobranchus ocellatus</name>
    <dbReference type="NCBI Taxonomy" id="259542"/>
    <lineage>
        <taxon>Eukaryota</taxon>
        <taxon>Metazoa</taxon>
        <taxon>Spiralia</taxon>
        <taxon>Lophotrochozoa</taxon>
        <taxon>Mollusca</taxon>
        <taxon>Gastropoda</taxon>
        <taxon>Heterobranchia</taxon>
        <taxon>Euthyneura</taxon>
        <taxon>Panpulmonata</taxon>
        <taxon>Sacoglossa</taxon>
        <taxon>Placobranchoidea</taxon>
        <taxon>Plakobranchidae</taxon>
        <taxon>Plakobranchus</taxon>
    </lineage>
</organism>
<dbReference type="EMBL" id="BLXT01003557">
    <property type="protein sequence ID" value="GFO02026.1"/>
    <property type="molecule type" value="Genomic_DNA"/>
</dbReference>
<dbReference type="Proteomes" id="UP000735302">
    <property type="component" value="Unassembled WGS sequence"/>
</dbReference>
<evidence type="ECO:0000256" key="1">
    <source>
        <dbReference type="SAM" id="MobiDB-lite"/>
    </source>
</evidence>
<accession>A0AAV4A5V9</accession>
<name>A0AAV4A5V9_9GAST</name>
<feature type="compositionally biased region" description="Polar residues" evidence="1">
    <location>
        <begin position="43"/>
        <end position="55"/>
    </location>
</feature>
<gene>
    <name evidence="2" type="ORF">PoB_002853100</name>
</gene>
<evidence type="ECO:0000313" key="3">
    <source>
        <dbReference type="Proteomes" id="UP000735302"/>
    </source>
</evidence>
<evidence type="ECO:0000313" key="2">
    <source>
        <dbReference type="EMBL" id="GFO02026.1"/>
    </source>
</evidence>
<protein>
    <submittedName>
        <fullName evidence="2">Uncharacterized protein</fullName>
    </submittedName>
</protein>
<dbReference type="AlphaFoldDB" id="A0AAV4A5V9"/>
<sequence length="94" mass="10793">MPGQGGLSEGDRLEMIIRRCLVLVRHLPDQGWPPRNTRAGRKQSMNDQANANSEQTDARINPNQAEIFVKCEKKKERNENLKEKLVRLHFNASI</sequence>